<dbReference type="EMBL" id="JARKIK010000008">
    <property type="protein sequence ID" value="KAK8750159.1"/>
    <property type="molecule type" value="Genomic_DNA"/>
</dbReference>
<keyword evidence="2" id="KW-0677">Repeat</keyword>
<evidence type="ECO:0000256" key="5">
    <source>
        <dbReference type="PROSITE-ProRule" id="PRU00042"/>
    </source>
</evidence>
<feature type="domain" description="C2H2-type" evidence="6">
    <location>
        <begin position="118"/>
        <end position="145"/>
    </location>
</feature>
<dbReference type="Proteomes" id="UP001445076">
    <property type="component" value="Unassembled WGS sequence"/>
</dbReference>
<dbReference type="Gene3D" id="3.30.160.60">
    <property type="entry name" value="Classic Zinc Finger"/>
    <property type="match status" value="7"/>
</dbReference>
<accession>A0AAW0YBD2</accession>
<reference evidence="7 8" key="1">
    <citation type="journal article" date="2024" name="BMC Genomics">
        <title>Genome assembly of redclaw crayfish (Cherax quadricarinatus) provides insights into its immune adaptation and hypoxia tolerance.</title>
        <authorList>
            <person name="Liu Z."/>
            <person name="Zheng J."/>
            <person name="Li H."/>
            <person name="Fang K."/>
            <person name="Wang S."/>
            <person name="He J."/>
            <person name="Zhou D."/>
            <person name="Weng S."/>
            <person name="Chi M."/>
            <person name="Gu Z."/>
            <person name="He J."/>
            <person name="Li F."/>
            <person name="Wang M."/>
        </authorList>
    </citation>
    <scope>NUCLEOTIDE SEQUENCE [LARGE SCALE GENOMIC DNA]</scope>
    <source>
        <strain evidence="7">ZL_2023a</strain>
    </source>
</reference>
<keyword evidence="8" id="KW-1185">Reference proteome</keyword>
<dbReference type="InterPro" id="IPR013087">
    <property type="entry name" value="Znf_C2H2_type"/>
</dbReference>
<dbReference type="PROSITE" id="PS50157">
    <property type="entry name" value="ZINC_FINGER_C2H2_2"/>
    <property type="match status" value="9"/>
</dbReference>
<feature type="non-terminal residue" evidence="7">
    <location>
        <position position="1"/>
    </location>
</feature>
<dbReference type="AlphaFoldDB" id="A0AAW0YBD2"/>
<keyword evidence="4" id="KW-0862">Zinc</keyword>
<evidence type="ECO:0000256" key="1">
    <source>
        <dbReference type="ARBA" id="ARBA00022723"/>
    </source>
</evidence>
<keyword evidence="3 5" id="KW-0863">Zinc-finger</keyword>
<dbReference type="Pfam" id="PF00096">
    <property type="entry name" value="zf-C2H2"/>
    <property type="match status" value="3"/>
</dbReference>
<gene>
    <name evidence="7" type="ORF">OTU49_015267</name>
</gene>
<feature type="domain" description="C2H2-type" evidence="6">
    <location>
        <begin position="346"/>
        <end position="369"/>
    </location>
</feature>
<proteinExistence type="predicted"/>
<dbReference type="GO" id="GO:0008270">
    <property type="term" value="F:zinc ion binding"/>
    <property type="evidence" value="ECO:0007669"/>
    <property type="project" value="UniProtKB-KW"/>
</dbReference>
<evidence type="ECO:0000256" key="2">
    <source>
        <dbReference type="ARBA" id="ARBA00022737"/>
    </source>
</evidence>
<comment type="caution">
    <text evidence="7">The sequence shown here is derived from an EMBL/GenBank/DDBJ whole genome shotgun (WGS) entry which is preliminary data.</text>
</comment>
<keyword evidence="1" id="KW-0479">Metal-binding</keyword>
<sequence length="670" mass="77624">RNGMDQENCRYDMKDQEGTVQEACPPIKAECKAQIQSSKINFSQNEVKCEKSITATYFKCFNGRDMSFEDCDVKSNQTKANFNECSSINISKCLPDGKLKHKDSRVEKSHGKLKSKGFKCYVCGHKIFNKWNFIAHFKTHMDKKHFGCDECGQKFSKFSYLRKHLLCVTAETTDGRYKCSYCNHTFLRDSNRKNHELIHSQTEMVPCCLCELQFSNVKSVRNHAQKVHSKDKCFKCLLCGASYYNAGHLKRHLKEISMDLPYYCSTCSHKYATAGGLKRHNCNTGNLKSFSCPYCLTIFSNRSHLKRHVANRRKVKQYQCSDCKMEFLYLGDLRRHQEVHNKDRPFKCSQCRHSFDSIGRLHGHERMHTERGWKCMPCGETFKKKSYLKTHEQIHSGASLNLVEIGGNKRDHMQGFQQLSLTKELRRIRFMSPKKKDFHQTLTHEESQIWQEYQNHETASLHNFMITKDTSSHFSSNRIKCTQKSQLVHASNNSTHNLHLYLQSQQHGSSCKTESDSEIIDPVGYSNLDDTQARDSFIQGVHHNEQAPVQPSFYTSNPSRCIDEHRQDKHDKESACDLSPFLNFSSCSFQEKLPHSASSVQSYKPSKHRQCTVCNIEISCPSNFVRHMQLHTGIRLHECQVCKTKFTRSDNLSRHMERSHNKQENLTAMG</sequence>
<evidence type="ECO:0000256" key="4">
    <source>
        <dbReference type="ARBA" id="ARBA00022833"/>
    </source>
</evidence>
<dbReference type="SMART" id="SM00355">
    <property type="entry name" value="ZnF_C2H2"/>
    <property type="match status" value="12"/>
</dbReference>
<feature type="domain" description="C2H2-type" evidence="6">
    <location>
        <begin position="609"/>
        <end position="636"/>
    </location>
</feature>
<feature type="domain" description="C2H2-type" evidence="6">
    <location>
        <begin position="373"/>
        <end position="400"/>
    </location>
</feature>
<feature type="domain" description="C2H2-type" evidence="6">
    <location>
        <begin position="637"/>
        <end position="665"/>
    </location>
</feature>
<dbReference type="PANTHER" id="PTHR23226:SF358">
    <property type="entry name" value="ZINC FINGER PROTEIN 668"/>
    <property type="match status" value="1"/>
</dbReference>
<evidence type="ECO:0000259" key="6">
    <source>
        <dbReference type="PROSITE" id="PS50157"/>
    </source>
</evidence>
<evidence type="ECO:0000313" key="7">
    <source>
        <dbReference type="EMBL" id="KAK8750159.1"/>
    </source>
</evidence>
<protein>
    <recommendedName>
        <fullName evidence="6">C2H2-type domain-containing protein</fullName>
    </recommendedName>
</protein>
<dbReference type="GO" id="GO:0000981">
    <property type="term" value="F:DNA-binding transcription factor activity, RNA polymerase II-specific"/>
    <property type="evidence" value="ECO:0007669"/>
    <property type="project" value="TreeGrafter"/>
</dbReference>
<feature type="domain" description="C2H2-type" evidence="6">
    <location>
        <begin position="234"/>
        <end position="261"/>
    </location>
</feature>
<dbReference type="InterPro" id="IPR036236">
    <property type="entry name" value="Znf_C2H2_sf"/>
</dbReference>
<name>A0AAW0YBD2_CHEQU</name>
<dbReference type="PANTHER" id="PTHR23226">
    <property type="entry name" value="ZINC FINGER AND SCAN DOMAIN-CONTAINING"/>
    <property type="match status" value="1"/>
</dbReference>
<evidence type="ECO:0000313" key="8">
    <source>
        <dbReference type="Proteomes" id="UP001445076"/>
    </source>
</evidence>
<feature type="domain" description="C2H2-type" evidence="6">
    <location>
        <begin position="146"/>
        <end position="173"/>
    </location>
</feature>
<dbReference type="GO" id="GO:0000978">
    <property type="term" value="F:RNA polymerase II cis-regulatory region sequence-specific DNA binding"/>
    <property type="evidence" value="ECO:0007669"/>
    <property type="project" value="TreeGrafter"/>
</dbReference>
<evidence type="ECO:0000256" key="3">
    <source>
        <dbReference type="ARBA" id="ARBA00022771"/>
    </source>
</evidence>
<dbReference type="SUPFAM" id="SSF57667">
    <property type="entry name" value="beta-beta-alpha zinc fingers"/>
    <property type="match status" value="6"/>
</dbReference>
<organism evidence="7 8">
    <name type="scientific">Cherax quadricarinatus</name>
    <name type="common">Australian red claw crayfish</name>
    <dbReference type="NCBI Taxonomy" id="27406"/>
    <lineage>
        <taxon>Eukaryota</taxon>
        <taxon>Metazoa</taxon>
        <taxon>Ecdysozoa</taxon>
        <taxon>Arthropoda</taxon>
        <taxon>Crustacea</taxon>
        <taxon>Multicrustacea</taxon>
        <taxon>Malacostraca</taxon>
        <taxon>Eumalacostraca</taxon>
        <taxon>Eucarida</taxon>
        <taxon>Decapoda</taxon>
        <taxon>Pleocyemata</taxon>
        <taxon>Astacidea</taxon>
        <taxon>Parastacoidea</taxon>
        <taxon>Parastacidae</taxon>
        <taxon>Cherax</taxon>
    </lineage>
</organism>
<feature type="domain" description="C2H2-type" evidence="6">
    <location>
        <begin position="177"/>
        <end position="204"/>
    </location>
</feature>
<dbReference type="GO" id="GO:0005634">
    <property type="term" value="C:nucleus"/>
    <property type="evidence" value="ECO:0007669"/>
    <property type="project" value="UniProtKB-SubCell"/>
</dbReference>
<feature type="domain" description="C2H2-type" evidence="6">
    <location>
        <begin position="318"/>
        <end position="345"/>
    </location>
</feature>
<dbReference type="PROSITE" id="PS00028">
    <property type="entry name" value="ZINC_FINGER_C2H2_1"/>
    <property type="match status" value="6"/>
</dbReference>